<dbReference type="InterPro" id="IPR050491">
    <property type="entry name" value="AmpC-like"/>
</dbReference>
<dbReference type="SUPFAM" id="SSF56601">
    <property type="entry name" value="beta-lactamase/transpeptidase-like"/>
    <property type="match status" value="2"/>
</dbReference>
<dbReference type="Pfam" id="PF13354">
    <property type="entry name" value="Beta-lactamase2"/>
    <property type="match status" value="1"/>
</dbReference>
<organism evidence="4 5">
    <name type="scientific">Olivibacter oleidegradans</name>
    <dbReference type="NCBI Taxonomy" id="760123"/>
    <lineage>
        <taxon>Bacteria</taxon>
        <taxon>Pseudomonadati</taxon>
        <taxon>Bacteroidota</taxon>
        <taxon>Sphingobacteriia</taxon>
        <taxon>Sphingobacteriales</taxon>
        <taxon>Sphingobacteriaceae</taxon>
        <taxon>Olivibacter</taxon>
    </lineage>
</organism>
<evidence type="ECO:0000259" key="3">
    <source>
        <dbReference type="Pfam" id="PF13354"/>
    </source>
</evidence>
<dbReference type="InterPro" id="IPR012338">
    <property type="entry name" value="Beta-lactam/transpept-like"/>
</dbReference>
<dbReference type="Gene3D" id="3.40.710.10">
    <property type="entry name" value="DD-peptidase/beta-lactamase superfamily"/>
    <property type="match status" value="2"/>
</dbReference>
<dbReference type="EMBL" id="JBHLWO010000002">
    <property type="protein sequence ID" value="MFC0320393.1"/>
    <property type="molecule type" value="Genomic_DNA"/>
</dbReference>
<dbReference type="InterPro" id="IPR021860">
    <property type="entry name" value="Peptidase_S12_Pab87-rel_C"/>
</dbReference>
<protein>
    <submittedName>
        <fullName evidence="4">Serine hydrolase</fullName>
    </submittedName>
</protein>
<feature type="domain" description="Beta-lactamase class A catalytic" evidence="3">
    <location>
        <begin position="557"/>
        <end position="780"/>
    </location>
</feature>
<dbReference type="Pfam" id="PF11954">
    <property type="entry name" value="DUF3471"/>
    <property type="match status" value="1"/>
</dbReference>
<dbReference type="RefSeq" id="WP_130858443.1">
    <property type="nucleotide sequence ID" value="NZ_JBHLWO010000002.1"/>
</dbReference>
<dbReference type="InterPro" id="IPR001466">
    <property type="entry name" value="Beta-lactam-related"/>
</dbReference>
<proteinExistence type="predicted"/>
<sequence>MKIFIFKIQYLRLQVFIYSFLCFLLPASLVLAQDLSLPQGFDNYVHQVLKTFDVPGLSVGIVKDGKIILTKGYGVRRLGEAAPVTEETLFSIASNSKAFTATALALLVEEGKLKWEDRVIKYLPWFQLNDAYVTSHLTIRDLLVHHSGLPAYANDLLLFPPSTFSRQELLRKLADVPLQHDFRSVYAYDNILYIAAGEVIEKVSGITWEDFIKKRIFDVVGMQHSISRFSMLKQQKNVAYAHVKRKGQLKVVASFFDQNIGDAGNPAGGIASCAVDMTKWVAAQLDSGLTLNGGRLFASNATQELWKIVRPMPISKEPAWLQPAQKNFYGYALGFRKYDYRGYEVIGHGGLLTGFVSQIAMVPQKRLGIVVLTNQLSSGAYWSIINHLLDYYLQTQSFDWIAGYKKEADNASIKQDSIEKQLRPDSTLKLSLPLEAYTGVYTNKLLGKVRIKAEHDSLKIRFLNSPQLNASLWHFHGDIFNLAFDNRDRSSAPMLSFSLNPDKSIREANFISTFTDADNDWESVILKPDKNAINDTLMLKRKIEKVLQKGNPGTFAIAFKDLSDNDTFFYNEHQLFHAASTMKTPVLAETFRQIERGKLALSDSVEVYNEFKSIYDGSSYAIDARDDSEQGLYSLIGKKAALADLLLRMITQSSNLATNIVIDLVGAKNVMKTMERLGAKEMKILRGVEDSKAFAHGMNNMVSAYDLSLLFVQLARGEMINSRSSEQMLDILMKQHFRGIIPAELPADVKVANKTGSINKVCHDSGIVFLPDGRKYVLILLSMGVDEKLAQQYLAEISGVFYHYVCNKDTTE</sequence>
<dbReference type="InterPro" id="IPR045155">
    <property type="entry name" value="Beta-lactam_cat"/>
</dbReference>
<evidence type="ECO:0000259" key="1">
    <source>
        <dbReference type="Pfam" id="PF00144"/>
    </source>
</evidence>
<dbReference type="Pfam" id="PF00144">
    <property type="entry name" value="Beta-lactamase"/>
    <property type="match status" value="1"/>
</dbReference>
<dbReference type="Gene3D" id="2.40.128.600">
    <property type="match status" value="1"/>
</dbReference>
<evidence type="ECO:0000313" key="5">
    <source>
        <dbReference type="Proteomes" id="UP001589774"/>
    </source>
</evidence>
<feature type="domain" description="Peptidase S12 Pab87-related C-terminal" evidence="2">
    <location>
        <begin position="431"/>
        <end position="510"/>
    </location>
</feature>
<comment type="caution">
    <text evidence="4">The sequence shown here is derived from an EMBL/GenBank/DDBJ whole genome shotgun (WGS) entry which is preliminary data.</text>
</comment>
<dbReference type="PANTHER" id="PTHR46825:SF15">
    <property type="entry name" value="BETA-LACTAMASE-RELATED DOMAIN-CONTAINING PROTEIN"/>
    <property type="match status" value="1"/>
</dbReference>
<dbReference type="GO" id="GO:0016787">
    <property type="term" value="F:hydrolase activity"/>
    <property type="evidence" value="ECO:0007669"/>
    <property type="project" value="UniProtKB-KW"/>
</dbReference>
<evidence type="ECO:0000259" key="2">
    <source>
        <dbReference type="Pfam" id="PF11954"/>
    </source>
</evidence>
<keyword evidence="4" id="KW-0378">Hydrolase</keyword>
<feature type="domain" description="Beta-lactamase-related" evidence="1">
    <location>
        <begin position="41"/>
        <end position="380"/>
    </location>
</feature>
<gene>
    <name evidence="4" type="ORF">ACFFI0_18845</name>
</gene>
<reference evidence="4 5" key="1">
    <citation type="submission" date="2024-09" db="EMBL/GenBank/DDBJ databases">
        <authorList>
            <person name="Sun Q."/>
            <person name="Mori K."/>
        </authorList>
    </citation>
    <scope>NUCLEOTIDE SEQUENCE [LARGE SCALE GENOMIC DNA]</scope>
    <source>
        <strain evidence="4 5">CCM 7765</strain>
    </source>
</reference>
<name>A0ABV6HND4_9SPHI</name>
<dbReference type="PANTHER" id="PTHR46825">
    <property type="entry name" value="D-ALANYL-D-ALANINE-CARBOXYPEPTIDASE/ENDOPEPTIDASE AMPH"/>
    <property type="match status" value="1"/>
</dbReference>
<dbReference type="Proteomes" id="UP001589774">
    <property type="component" value="Unassembled WGS sequence"/>
</dbReference>
<accession>A0ABV6HND4</accession>
<evidence type="ECO:0000313" key="4">
    <source>
        <dbReference type="EMBL" id="MFC0320393.1"/>
    </source>
</evidence>
<keyword evidence="5" id="KW-1185">Reference proteome</keyword>